<keyword evidence="3" id="KW-1185">Reference proteome</keyword>
<evidence type="ECO:0000313" key="3">
    <source>
        <dbReference type="Proteomes" id="UP000887116"/>
    </source>
</evidence>
<feature type="compositionally biased region" description="Basic and acidic residues" evidence="1">
    <location>
        <begin position="70"/>
        <end position="80"/>
    </location>
</feature>
<proteinExistence type="predicted"/>
<feature type="region of interest" description="Disordered" evidence="1">
    <location>
        <begin position="102"/>
        <end position="241"/>
    </location>
</feature>
<feature type="compositionally biased region" description="Polar residues" evidence="1">
    <location>
        <begin position="186"/>
        <end position="198"/>
    </location>
</feature>
<feature type="compositionally biased region" description="Basic and acidic residues" evidence="1">
    <location>
        <begin position="44"/>
        <end position="58"/>
    </location>
</feature>
<protein>
    <submittedName>
        <fullName evidence="2">Uncharacterized protein</fullName>
    </submittedName>
</protein>
<dbReference type="AlphaFoldDB" id="A0A8X6L266"/>
<dbReference type="Proteomes" id="UP000887116">
    <property type="component" value="Unassembled WGS sequence"/>
</dbReference>
<name>A0A8X6L266_TRICU</name>
<accession>A0A8X6L266</accession>
<dbReference type="EMBL" id="BMAO01004142">
    <property type="protein sequence ID" value="GFQ92701.1"/>
    <property type="molecule type" value="Genomic_DNA"/>
</dbReference>
<feature type="compositionally biased region" description="Low complexity" evidence="1">
    <location>
        <begin position="116"/>
        <end position="126"/>
    </location>
</feature>
<sequence length="241" mass="27048">MKGRKRKCMASNIVRRSGLRKKPRTQEDDEELSRINSDSSAGERQMDESREYKLDRDLLLNLLSETPTRSSEDSRQEKSPLKPTRRIYPIRLCRYERTVFSGGSTTSEEASGDENSVTSVSMSSEVSRQEKSPSKPEQTPLRRSSRLQLKRKLSERSPKQMARVTGEQLSHSGPKKIPEKAKASKNKMTVSGKSSSIACTEDKQSKDISSGNISGAPHGLRRSSRFRVPPPGPLAERETRV</sequence>
<evidence type="ECO:0000313" key="2">
    <source>
        <dbReference type="EMBL" id="GFQ92701.1"/>
    </source>
</evidence>
<comment type="caution">
    <text evidence="2">The sequence shown here is derived from an EMBL/GenBank/DDBJ whole genome shotgun (WGS) entry which is preliminary data.</text>
</comment>
<feature type="region of interest" description="Disordered" evidence="1">
    <location>
        <begin position="1"/>
        <end position="85"/>
    </location>
</feature>
<gene>
    <name evidence="2" type="ORF">TNCT_10721</name>
</gene>
<reference evidence="2" key="1">
    <citation type="submission" date="2020-07" db="EMBL/GenBank/DDBJ databases">
        <title>Multicomponent nature underlies the extraordinary mechanical properties of spider dragline silk.</title>
        <authorList>
            <person name="Kono N."/>
            <person name="Nakamura H."/>
            <person name="Mori M."/>
            <person name="Yoshida Y."/>
            <person name="Ohtoshi R."/>
            <person name="Malay A.D."/>
            <person name="Moran D.A.P."/>
            <person name="Tomita M."/>
            <person name="Numata K."/>
            <person name="Arakawa K."/>
        </authorList>
    </citation>
    <scope>NUCLEOTIDE SEQUENCE</scope>
</reference>
<organism evidence="2 3">
    <name type="scientific">Trichonephila clavata</name>
    <name type="common">Joro spider</name>
    <name type="synonym">Nephila clavata</name>
    <dbReference type="NCBI Taxonomy" id="2740835"/>
    <lineage>
        <taxon>Eukaryota</taxon>
        <taxon>Metazoa</taxon>
        <taxon>Ecdysozoa</taxon>
        <taxon>Arthropoda</taxon>
        <taxon>Chelicerata</taxon>
        <taxon>Arachnida</taxon>
        <taxon>Araneae</taxon>
        <taxon>Araneomorphae</taxon>
        <taxon>Entelegynae</taxon>
        <taxon>Araneoidea</taxon>
        <taxon>Nephilidae</taxon>
        <taxon>Trichonephila</taxon>
    </lineage>
</organism>
<evidence type="ECO:0000256" key="1">
    <source>
        <dbReference type="SAM" id="MobiDB-lite"/>
    </source>
</evidence>